<dbReference type="CDD" id="cd09988">
    <property type="entry name" value="Formimidoylglutamase"/>
    <property type="match status" value="1"/>
</dbReference>
<comment type="caution">
    <text evidence="2">The sequence shown here is derived from an EMBL/GenBank/DDBJ whole genome shotgun (WGS) entry which is preliminary data.</text>
</comment>
<evidence type="ECO:0000256" key="1">
    <source>
        <dbReference type="PROSITE-ProRule" id="PRU00742"/>
    </source>
</evidence>
<dbReference type="InterPro" id="IPR006035">
    <property type="entry name" value="Ureohydrolase"/>
</dbReference>
<dbReference type="RefSeq" id="WP_054406699.1">
    <property type="nucleotide sequence ID" value="NZ_FOYA01000003.1"/>
</dbReference>
<dbReference type="Proteomes" id="UP000037755">
    <property type="component" value="Unassembled WGS sequence"/>
</dbReference>
<comment type="similarity">
    <text evidence="1">Belongs to the arginase family.</text>
</comment>
<dbReference type="STRING" id="1202724.AM493_05245"/>
<dbReference type="AlphaFoldDB" id="A0A0M9VHF2"/>
<dbReference type="Pfam" id="PF00491">
    <property type="entry name" value="Arginase"/>
    <property type="match status" value="1"/>
</dbReference>
<dbReference type="GO" id="GO:0046872">
    <property type="term" value="F:metal ion binding"/>
    <property type="evidence" value="ECO:0007669"/>
    <property type="project" value="InterPro"/>
</dbReference>
<dbReference type="InterPro" id="IPR023696">
    <property type="entry name" value="Ureohydrolase_dom_sf"/>
</dbReference>
<dbReference type="EMBL" id="LIYD01000005">
    <property type="protein sequence ID" value="KOS05502.1"/>
    <property type="molecule type" value="Genomic_DNA"/>
</dbReference>
<dbReference type="SUPFAM" id="SSF52768">
    <property type="entry name" value="Arginase/deacetylase"/>
    <property type="match status" value="1"/>
</dbReference>
<gene>
    <name evidence="2" type="ORF">AM493_05245</name>
</gene>
<accession>A0A0M9VHF2</accession>
<proteinExistence type="inferred from homology"/>
<evidence type="ECO:0000313" key="3">
    <source>
        <dbReference type="Proteomes" id="UP000037755"/>
    </source>
</evidence>
<dbReference type="PATRIC" id="fig|1202724.3.peg.1085"/>
<evidence type="ECO:0000313" key="2">
    <source>
        <dbReference type="EMBL" id="KOS05502.1"/>
    </source>
</evidence>
<name>A0A0M9VHF2_9FLAO</name>
<dbReference type="PROSITE" id="PS51409">
    <property type="entry name" value="ARGINASE_2"/>
    <property type="match status" value="1"/>
</dbReference>
<protein>
    <submittedName>
        <fullName evidence="2">Arginase</fullName>
    </submittedName>
</protein>
<dbReference type="OrthoDB" id="9788689at2"/>
<keyword evidence="3" id="KW-1185">Reference proteome</keyword>
<sequence>MENIIRFTENELTKYTLLRSGEVKFGERMEIIPKTADIIPFLRASEAEFVLIGIPEDIGIRANFGRPGAAKVWESTLKSLANLHHNKYNKAGRILVLGHIDVADKMAAAENLNPKDKEQRKELMSLVEKIDKDVSHVVCQVVKAGKYPIIVGGGQNNAYGNIKGLALAKGKAVNAINFDSSTDFKIMEGRHSSNGFSYAFEDGFLKNYFVFGLHENYTSKGVLENIKKHTERVQFNTYEQIAIRKEKHFSEEMALAQGFIANNSFGIELDLSALQDVIATKGTPTGFSVEKARQFVHYFGKLQNAAYLHICEGNIDPQHDTTGKLITYLITDFIKSKE</sequence>
<dbReference type="GO" id="GO:0016813">
    <property type="term" value="F:hydrolase activity, acting on carbon-nitrogen (but not peptide) bonds, in linear amidines"/>
    <property type="evidence" value="ECO:0007669"/>
    <property type="project" value="UniProtKB-ARBA"/>
</dbReference>
<reference evidence="2 3" key="1">
    <citation type="submission" date="2015-08" db="EMBL/GenBank/DDBJ databases">
        <title>Whole genome sequence of Flavobacterium akiainvivens IK-1T, from decaying Wikstroemia oahuensis, an endemic Hawaiian shrub.</title>
        <authorList>
            <person name="Wan X."/>
            <person name="Hou S."/>
            <person name="Saito J."/>
            <person name="Donachie S."/>
        </authorList>
    </citation>
    <scope>NUCLEOTIDE SEQUENCE [LARGE SCALE GENOMIC DNA]</scope>
    <source>
        <strain evidence="2 3">IK-1</strain>
    </source>
</reference>
<dbReference type="Gene3D" id="3.40.800.10">
    <property type="entry name" value="Ureohydrolase domain"/>
    <property type="match status" value="1"/>
</dbReference>
<organism evidence="2 3">
    <name type="scientific">Flavobacterium akiainvivens</name>
    <dbReference type="NCBI Taxonomy" id="1202724"/>
    <lineage>
        <taxon>Bacteria</taxon>
        <taxon>Pseudomonadati</taxon>
        <taxon>Bacteroidota</taxon>
        <taxon>Flavobacteriia</taxon>
        <taxon>Flavobacteriales</taxon>
        <taxon>Flavobacteriaceae</taxon>
        <taxon>Flavobacterium</taxon>
    </lineage>
</organism>